<dbReference type="EMBL" id="JARBHB010000001">
    <property type="protein sequence ID" value="KAJ8896968.1"/>
    <property type="molecule type" value="Genomic_DNA"/>
</dbReference>
<proteinExistence type="predicted"/>
<sequence>MSQTRRRKVAAAVINGSRDAAQFRNFIKMTAEDIEYLIQKLGATSTKQDTTMRNAIIVKGRIVGYTTASGISALVTLGRLSHIRRNLWLNSIEDWGRVTSGSSL</sequence>
<keyword evidence="2" id="KW-1185">Reference proteome</keyword>
<evidence type="ECO:0000313" key="2">
    <source>
        <dbReference type="Proteomes" id="UP001159363"/>
    </source>
</evidence>
<accession>A0ABQ9IJU7</accession>
<evidence type="ECO:0000313" key="1">
    <source>
        <dbReference type="EMBL" id="KAJ8896968.1"/>
    </source>
</evidence>
<comment type="caution">
    <text evidence="1">The sequence shown here is derived from an EMBL/GenBank/DDBJ whole genome shotgun (WGS) entry which is preliminary data.</text>
</comment>
<organism evidence="1 2">
    <name type="scientific">Dryococelus australis</name>
    <dbReference type="NCBI Taxonomy" id="614101"/>
    <lineage>
        <taxon>Eukaryota</taxon>
        <taxon>Metazoa</taxon>
        <taxon>Ecdysozoa</taxon>
        <taxon>Arthropoda</taxon>
        <taxon>Hexapoda</taxon>
        <taxon>Insecta</taxon>
        <taxon>Pterygota</taxon>
        <taxon>Neoptera</taxon>
        <taxon>Polyneoptera</taxon>
        <taxon>Phasmatodea</taxon>
        <taxon>Verophasmatodea</taxon>
        <taxon>Anareolatae</taxon>
        <taxon>Phasmatidae</taxon>
        <taxon>Eurycanthinae</taxon>
        <taxon>Dryococelus</taxon>
    </lineage>
</organism>
<protein>
    <submittedName>
        <fullName evidence="1">Uncharacterized protein</fullName>
    </submittedName>
</protein>
<reference evidence="1 2" key="1">
    <citation type="submission" date="2023-02" db="EMBL/GenBank/DDBJ databases">
        <title>LHISI_Scaffold_Assembly.</title>
        <authorList>
            <person name="Stuart O.P."/>
            <person name="Cleave R."/>
            <person name="Magrath M.J.L."/>
            <person name="Mikheyev A.S."/>
        </authorList>
    </citation>
    <scope>NUCLEOTIDE SEQUENCE [LARGE SCALE GENOMIC DNA]</scope>
    <source>
        <strain evidence="1">Daus_M_001</strain>
        <tissue evidence="1">Leg muscle</tissue>
    </source>
</reference>
<gene>
    <name evidence="1" type="ORF">PR048_002314</name>
</gene>
<name>A0ABQ9IJU7_9NEOP</name>
<dbReference type="Proteomes" id="UP001159363">
    <property type="component" value="Chromosome 1"/>
</dbReference>